<reference evidence="5" key="1">
    <citation type="submission" date="2022-08" db="EMBL/GenBank/DDBJ databases">
        <authorList>
            <person name="Deng Y."/>
            <person name="Han X.-F."/>
            <person name="Zhang Y.-Q."/>
        </authorList>
    </citation>
    <scope>NUCLEOTIDE SEQUENCE</scope>
    <source>
        <strain evidence="5">CPCC 205763</strain>
    </source>
</reference>
<dbReference type="Proteomes" id="UP001165584">
    <property type="component" value="Unassembled WGS sequence"/>
</dbReference>
<dbReference type="Gene3D" id="3.40.1410.10">
    <property type="entry name" value="Chorismate lyase-like"/>
    <property type="match status" value="1"/>
</dbReference>
<dbReference type="PROSITE" id="PS50949">
    <property type="entry name" value="HTH_GNTR"/>
    <property type="match status" value="1"/>
</dbReference>
<organism evidence="5 6">
    <name type="scientific">Herbiconiux aconitum</name>
    <dbReference type="NCBI Taxonomy" id="2970913"/>
    <lineage>
        <taxon>Bacteria</taxon>
        <taxon>Bacillati</taxon>
        <taxon>Actinomycetota</taxon>
        <taxon>Actinomycetes</taxon>
        <taxon>Micrococcales</taxon>
        <taxon>Microbacteriaceae</taxon>
        <taxon>Herbiconiux</taxon>
    </lineage>
</organism>
<proteinExistence type="predicted"/>
<keyword evidence="1" id="KW-0805">Transcription regulation</keyword>
<comment type="caution">
    <text evidence="5">The sequence shown here is derived from an EMBL/GenBank/DDBJ whole genome shotgun (WGS) entry which is preliminary data.</text>
</comment>
<evidence type="ECO:0000256" key="2">
    <source>
        <dbReference type="ARBA" id="ARBA00023125"/>
    </source>
</evidence>
<dbReference type="Pfam" id="PF00392">
    <property type="entry name" value="GntR"/>
    <property type="match status" value="1"/>
</dbReference>
<dbReference type="PRINTS" id="PR00035">
    <property type="entry name" value="HTHGNTR"/>
</dbReference>
<name>A0ABT2GV52_9MICO</name>
<protein>
    <submittedName>
        <fullName evidence="5">GntR family transcriptional regulator</fullName>
    </submittedName>
</protein>
<dbReference type="RefSeq" id="WP_259508679.1">
    <property type="nucleotide sequence ID" value="NZ_JANLCM010000002.1"/>
</dbReference>
<dbReference type="SUPFAM" id="SSF46785">
    <property type="entry name" value="Winged helix' DNA-binding domain"/>
    <property type="match status" value="1"/>
</dbReference>
<dbReference type="PANTHER" id="PTHR44846:SF1">
    <property type="entry name" value="MANNOSYL-D-GLYCERATE TRANSPORT_METABOLISM SYSTEM REPRESSOR MNGR-RELATED"/>
    <property type="match status" value="1"/>
</dbReference>
<evidence type="ECO:0000256" key="1">
    <source>
        <dbReference type="ARBA" id="ARBA00023015"/>
    </source>
</evidence>
<dbReference type="InterPro" id="IPR036388">
    <property type="entry name" value="WH-like_DNA-bd_sf"/>
</dbReference>
<dbReference type="InterPro" id="IPR000524">
    <property type="entry name" value="Tscrpt_reg_HTH_GntR"/>
</dbReference>
<dbReference type="SMART" id="SM00345">
    <property type="entry name" value="HTH_GNTR"/>
    <property type="match status" value="1"/>
</dbReference>
<dbReference type="CDD" id="cd07377">
    <property type="entry name" value="WHTH_GntR"/>
    <property type="match status" value="1"/>
</dbReference>
<keyword evidence="3" id="KW-0804">Transcription</keyword>
<dbReference type="InterPro" id="IPR036390">
    <property type="entry name" value="WH_DNA-bd_sf"/>
</dbReference>
<evidence type="ECO:0000259" key="4">
    <source>
        <dbReference type="PROSITE" id="PS50949"/>
    </source>
</evidence>
<sequence>MTTAVSALRLDPLVVPTGQPLRVAVYTSLADAIRGGRVELGSLLPNEAELGIALRVSRTVVREALMLLEEDGLIRTRRGIGRFVAEALPQVGLELLRPLEKVIAEGSGEVTVERMLEELQPTSDFITRGLQVDPRHEVWVQENVLKRDGEAVAQLLEIIPSAEVLAERSPVLAARLDETRAPGRSLLAAVMDIVGPALGPAIYDVTVGRAGAERGKGIGLKASTPVLVLTHNVLLDGKPIYLAKNLVTHGFGTLTIAQSAQ</sequence>
<dbReference type="Gene3D" id="1.10.10.10">
    <property type="entry name" value="Winged helix-like DNA-binding domain superfamily/Winged helix DNA-binding domain"/>
    <property type="match status" value="1"/>
</dbReference>
<dbReference type="InterPro" id="IPR028978">
    <property type="entry name" value="Chorismate_lyase_/UTRA_dom_sf"/>
</dbReference>
<dbReference type="SUPFAM" id="SSF64288">
    <property type="entry name" value="Chorismate lyase-like"/>
    <property type="match status" value="1"/>
</dbReference>
<keyword evidence="2" id="KW-0238">DNA-binding</keyword>
<evidence type="ECO:0000256" key="3">
    <source>
        <dbReference type="ARBA" id="ARBA00023163"/>
    </source>
</evidence>
<gene>
    <name evidence="5" type="ORF">N1027_13625</name>
</gene>
<evidence type="ECO:0000313" key="5">
    <source>
        <dbReference type="EMBL" id="MCS5719175.1"/>
    </source>
</evidence>
<accession>A0ABT2GV52</accession>
<keyword evidence="6" id="KW-1185">Reference proteome</keyword>
<dbReference type="PANTHER" id="PTHR44846">
    <property type="entry name" value="MANNOSYL-D-GLYCERATE TRANSPORT/METABOLISM SYSTEM REPRESSOR MNGR-RELATED"/>
    <property type="match status" value="1"/>
</dbReference>
<evidence type="ECO:0000313" key="6">
    <source>
        <dbReference type="Proteomes" id="UP001165584"/>
    </source>
</evidence>
<dbReference type="InterPro" id="IPR050679">
    <property type="entry name" value="Bact_HTH_transcr_reg"/>
</dbReference>
<dbReference type="EMBL" id="JANLCM010000002">
    <property type="protein sequence ID" value="MCS5719175.1"/>
    <property type="molecule type" value="Genomic_DNA"/>
</dbReference>
<feature type="domain" description="HTH gntR-type" evidence="4">
    <location>
        <begin position="19"/>
        <end position="87"/>
    </location>
</feature>